<name>X1R2H5_9ZZZZ</name>
<reference evidence="1" key="1">
    <citation type="journal article" date="2014" name="Front. Microbiol.">
        <title>High frequency of phylogenetically diverse reductive dehalogenase-homologous genes in deep subseafloor sedimentary metagenomes.</title>
        <authorList>
            <person name="Kawai M."/>
            <person name="Futagami T."/>
            <person name="Toyoda A."/>
            <person name="Takaki Y."/>
            <person name="Nishi S."/>
            <person name="Hori S."/>
            <person name="Arai W."/>
            <person name="Tsubouchi T."/>
            <person name="Morono Y."/>
            <person name="Uchiyama I."/>
            <person name="Ito T."/>
            <person name="Fujiyama A."/>
            <person name="Inagaki F."/>
            <person name="Takami H."/>
        </authorList>
    </citation>
    <scope>NUCLEOTIDE SEQUENCE</scope>
    <source>
        <strain evidence="1">Expedition CK06-06</strain>
    </source>
</reference>
<sequence length="73" mass="8878">MTSRERILACWNGIKPDNVPLTTWCFGFKPKGDLTWERNGKPVKYWHSMRMEHIHVFPETWELEDDFKRVQAW</sequence>
<comment type="caution">
    <text evidence="1">The sequence shown here is derived from an EMBL/GenBank/DDBJ whole genome shotgun (WGS) entry which is preliminary data.</text>
</comment>
<dbReference type="EMBL" id="BARV01034148">
    <property type="protein sequence ID" value="GAI57310.1"/>
    <property type="molecule type" value="Genomic_DNA"/>
</dbReference>
<dbReference type="AlphaFoldDB" id="X1R2H5"/>
<organism evidence="1">
    <name type="scientific">marine sediment metagenome</name>
    <dbReference type="NCBI Taxonomy" id="412755"/>
    <lineage>
        <taxon>unclassified sequences</taxon>
        <taxon>metagenomes</taxon>
        <taxon>ecological metagenomes</taxon>
    </lineage>
</organism>
<protein>
    <submittedName>
        <fullName evidence="1">Uncharacterized protein</fullName>
    </submittedName>
</protein>
<proteinExistence type="predicted"/>
<evidence type="ECO:0000313" key="1">
    <source>
        <dbReference type="EMBL" id="GAI57310.1"/>
    </source>
</evidence>
<accession>X1R2H5</accession>
<gene>
    <name evidence="1" type="ORF">S06H3_53550</name>
</gene>
<feature type="non-terminal residue" evidence="1">
    <location>
        <position position="73"/>
    </location>
</feature>